<dbReference type="PRINTS" id="PR00038">
    <property type="entry name" value="HTHLUXR"/>
</dbReference>
<dbReference type="Gene3D" id="3.40.50.2300">
    <property type="match status" value="1"/>
</dbReference>
<feature type="modified residue" description="4-aspartylphosphate" evidence="4">
    <location>
        <position position="59"/>
    </location>
</feature>
<keyword evidence="8" id="KW-1185">Reference proteome</keyword>
<dbReference type="InterPro" id="IPR011006">
    <property type="entry name" value="CheY-like_superfamily"/>
</dbReference>
<evidence type="ECO:0000256" key="1">
    <source>
        <dbReference type="ARBA" id="ARBA00023015"/>
    </source>
</evidence>
<dbReference type="SMART" id="SM00448">
    <property type="entry name" value="REC"/>
    <property type="match status" value="1"/>
</dbReference>
<sequence length="214" mass="23347">MNNTSAAAPCVFLVDDDPFILRTLERILSCTSHQVQSFSSAEAFLAEADLQQAGCLVLDLSMPAMSGPLLQEHLLHCESLLPVIFLTGNGDVASSVKAMKLGAVDFLTKPVDALRLFDAVTLALKLNGKLTADRALLRSIELRLGRLTKREHQVMELVVAGRLNKQIAAELGTVEHTVKLHRASVMRKMQADSFSDLMTTINTLRLLKPQASGR</sequence>
<organism evidence="7 8">
    <name type="scientific">Janthinobacterium lividum</name>
    <dbReference type="NCBI Taxonomy" id="29581"/>
    <lineage>
        <taxon>Bacteria</taxon>
        <taxon>Pseudomonadati</taxon>
        <taxon>Pseudomonadota</taxon>
        <taxon>Betaproteobacteria</taxon>
        <taxon>Burkholderiales</taxon>
        <taxon>Oxalobacteraceae</taxon>
        <taxon>Janthinobacterium</taxon>
    </lineage>
</organism>
<dbReference type="SUPFAM" id="SSF46894">
    <property type="entry name" value="C-terminal effector domain of the bipartite response regulators"/>
    <property type="match status" value="1"/>
</dbReference>
<keyword evidence="3" id="KW-0804">Transcription</keyword>
<dbReference type="SMART" id="SM00421">
    <property type="entry name" value="HTH_LUXR"/>
    <property type="match status" value="1"/>
</dbReference>
<dbReference type="EMBL" id="JAVFKP010000001">
    <property type="protein sequence ID" value="MDQ4625483.1"/>
    <property type="molecule type" value="Genomic_DNA"/>
</dbReference>
<evidence type="ECO:0000256" key="3">
    <source>
        <dbReference type="ARBA" id="ARBA00023163"/>
    </source>
</evidence>
<dbReference type="Proteomes" id="UP001237592">
    <property type="component" value="Unassembled WGS sequence"/>
</dbReference>
<keyword evidence="2" id="KW-0238">DNA-binding</keyword>
<dbReference type="CDD" id="cd06170">
    <property type="entry name" value="LuxR_C_like"/>
    <property type="match status" value="1"/>
</dbReference>
<dbReference type="PANTHER" id="PTHR44688:SF16">
    <property type="entry name" value="DNA-BINDING TRANSCRIPTIONAL ACTIVATOR DEVR_DOSR"/>
    <property type="match status" value="1"/>
</dbReference>
<dbReference type="Gene3D" id="1.10.10.10">
    <property type="entry name" value="Winged helix-like DNA-binding domain superfamily/Winged helix DNA-binding domain"/>
    <property type="match status" value="1"/>
</dbReference>
<dbReference type="Pfam" id="PF00196">
    <property type="entry name" value="GerE"/>
    <property type="match status" value="1"/>
</dbReference>
<dbReference type="SUPFAM" id="SSF52172">
    <property type="entry name" value="CheY-like"/>
    <property type="match status" value="1"/>
</dbReference>
<dbReference type="InterPro" id="IPR000792">
    <property type="entry name" value="Tscrpt_reg_LuxR_C"/>
</dbReference>
<dbReference type="PROSITE" id="PS50110">
    <property type="entry name" value="RESPONSE_REGULATORY"/>
    <property type="match status" value="1"/>
</dbReference>
<dbReference type="PANTHER" id="PTHR44688">
    <property type="entry name" value="DNA-BINDING TRANSCRIPTIONAL ACTIVATOR DEVR_DOSR"/>
    <property type="match status" value="1"/>
</dbReference>
<accession>A0ABU0XQP9</accession>
<evidence type="ECO:0000259" key="5">
    <source>
        <dbReference type="PROSITE" id="PS50043"/>
    </source>
</evidence>
<dbReference type="RefSeq" id="WP_307778646.1">
    <property type="nucleotide sequence ID" value="NZ_JAVFKP010000001.1"/>
</dbReference>
<dbReference type="InterPro" id="IPR001789">
    <property type="entry name" value="Sig_transdc_resp-reg_receiver"/>
</dbReference>
<dbReference type="InterPro" id="IPR016032">
    <property type="entry name" value="Sig_transdc_resp-reg_C-effctor"/>
</dbReference>
<feature type="domain" description="HTH luxR-type" evidence="5">
    <location>
        <begin position="140"/>
        <end position="205"/>
    </location>
</feature>
<gene>
    <name evidence="7" type="ORF">RB624_06230</name>
</gene>
<name>A0ABU0XQP9_9BURK</name>
<reference evidence="7 8" key="1">
    <citation type="submission" date="2023-08" db="EMBL/GenBank/DDBJ databases">
        <title>Draft genome sequence of Janthinobacterium lividum.</title>
        <authorList>
            <person name="Chun B.H."/>
            <person name="Lee Y."/>
        </authorList>
    </citation>
    <scope>NUCLEOTIDE SEQUENCE [LARGE SCALE GENOMIC DNA]</scope>
    <source>
        <strain evidence="7 8">AMJK</strain>
    </source>
</reference>
<dbReference type="Pfam" id="PF00072">
    <property type="entry name" value="Response_reg"/>
    <property type="match status" value="1"/>
</dbReference>
<evidence type="ECO:0000256" key="4">
    <source>
        <dbReference type="PROSITE-ProRule" id="PRU00169"/>
    </source>
</evidence>
<evidence type="ECO:0000313" key="8">
    <source>
        <dbReference type="Proteomes" id="UP001237592"/>
    </source>
</evidence>
<evidence type="ECO:0000256" key="2">
    <source>
        <dbReference type="ARBA" id="ARBA00023125"/>
    </source>
</evidence>
<comment type="caution">
    <text evidence="7">The sequence shown here is derived from an EMBL/GenBank/DDBJ whole genome shotgun (WGS) entry which is preliminary data.</text>
</comment>
<keyword evidence="4" id="KW-0597">Phosphoprotein</keyword>
<protein>
    <submittedName>
        <fullName evidence="7">Response regulator</fullName>
    </submittedName>
</protein>
<keyword evidence="1" id="KW-0805">Transcription regulation</keyword>
<evidence type="ECO:0000259" key="6">
    <source>
        <dbReference type="PROSITE" id="PS50110"/>
    </source>
</evidence>
<dbReference type="PROSITE" id="PS50043">
    <property type="entry name" value="HTH_LUXR_2"/>
    <property type="match status" value="1"/>
</dbReference>
<evidence type="ECO:0000313" key="7">
    <source>
        <dbReference type="EMBL" id="MDQ4625483.1"/>
    </source>
</evidence>
<proteinExistence type="predicted"/>
<feature type="domain" description="Response regulatory" evidence="6">
    <location>
        <begin position="10"/>
        <end position="124"/>
    </location>
</feature>
<dbReference type="InterPro" id="IPR036388">
    <property type="entry name" value="WH-like_DNA-bd_sf"/>
</dbReference>